<dbReference type="EMBL" id="JBHSON010000145">
    <property type="protein sequence ID" value="MFC5754279.1"/>
    <property type="molecule type" value="Genomic_DNA"/>
</dbReference>
<dbReference type="InterPro" id="IPR001680">
    <property type="entry name" value="WD40_rpt"/>
</dbReference>
<dbReference type="PROSITE" id="PS50082">
    <property type="entry name" value="WD_REPEATS_2"/>
    <property type="match status" value="1"/>
</dbReference>
<dbReference type="SMART" id="SM00320">
    <property type="entry name" value="WD40"/>
    <property type="match status" value="1"/>
</dbReference>
<dbReference type="InterPro" id="IPR015943">
    <property type="entry name" value="WD40/YVTN_repeat-like_dom_sf"/>
</dbReference>
<feature type="region of interest" description="Disordered" evidence="2">
    <location>
        <begin position="24"/>
        <end position="107"/>
    </location>
</feature>
<name>A0ABW1AI23_9ACTN</name>
<evidence type="ECO:0000256" key="1">
    <source>
        <dbReference type="PROSITE-ProRule" id="PRU00221"/>
    </source>
</evidence>
<accession>A0ABW1AI23</accession>
<dbReference type="Gene3D" id="2.130.10.10">
    <property type="entry name" value="YVTN repeat-like/Quinoprotein amine dehydrogenase"/>
    <property type="match status" value="1"/>
</dbReference>
<dbReference type="Proteomes" id="UP001596074">
    <property type="component" value="Unassembled WGS sequence"/>
</dbReference>
<gene>
    <name evidence="3" type="ORF">ACFPZN_52420</name>
</gene>
<evidence type="ECO:0000256" key="2">
    <source>
        <dbReference type="SAM" id="MobiDB-lite"/>
    </source>
</evidence>
<dbReference type="PANTHER" id="PTHR19879">
    <property type="entry name" value="TRANSCRIPTION INITIATION FACTOR TFIID"/>
    <property type="match status" value="1"/>
</dbReference>
<dbReference type="InterPro" id="IPR036322">
    <property type="entry name" value="WD40_repeat_dom_sf"/>
</dbReference>
<feature type="compositionally biased region" description="Low complexity" evidence="2">
    <location>
        <begin position="51"/>
        <end position="78"/>
    </location>
</feature>
<protein>
    <submittedName>
        <fullName evidence="3">WD40 repeat domain-containing protein</fullName>
    </submittedName>
</protein>
<evidence type="ECO:0000313" key="3">
    <source>
        <dbReference type="EMBL" id="MFC5754279.1"/>
    </source>
</evidence>
<sequence>MRWSSPRTAARWPAAAAICACGTWPVARPSGPSQGWRGRSTRSPSARTDASWRAAARPARSCSGTPPPAGRSASSPAWGRPPAPSPSAPTAGSWPALLPKTPPGPRSTLWNVATGAVDRTLEGHTGAVNALAFHPGGSALASASQDRTARLWKLA</sequence>
<keyword evidence="4" id="KW-1185">Reference proteome</keyword>
<comment type="caution">
    <text evidence="3">The sequence shown here is derived from an EMBL/GenBank/DDBJ whole genome shotgun (WGS) entry which is preliminary data.</text>
</comment>
<dbReference type="RefSeq" id="WP_378292230.1">
    <property type="nucleotide sequence ID" value="NZ_JBHSON010000145.1"/>
</dbReference>
<reference evidence="4" key="1">
    <citation type="journal article" date="2019" name="Int. J. Syst. Evol. Microbiol.">
        <title>The Global Catalogue of Microorganisms (GCM) 10K type strain sequencing project: providing services to taxonomists for standard genome sequencing and annotation.</title>
        <authorList>
            <consortium name="The Broad Institute Genomics Platform"/>
            <consortium name="The Broad Institute Genome Sequencing Center for Infectious Disease"/>
            <person name="Wu L."/>
            <person name="Ma J."/>
        </authorList>
    </citation>
    <scope>NUCLEOTIDE SEQUENCE [LARGE SCALE GENOMIC DNA]</scope>
    <source>
        <strain evidence="4">KCTC 42087</strain>
    </source>
</reference>
<evidence type="ECO:0000313" key="4">
    <source>
        <dbReference type="Proteomes" id="UP001596074"/>
    </source>
</evidence>
<dbReference type="SUPFAM" id="SSF50978">
    <property type="entry name" value="WD40 repeat-like"/>
    <property type="match status" value="1"/>
</dbReference>
<dbReference type="PANTHER" id="PTHR19879:SF9">
    <property type="entry name" value="TRANSCRIPTION INITIATION FACTOR TFIID SUBUNIT 5"/>
    <property type="match status" value="1"/>
</dbReference>
<dbReference type="Pfam" id="PF00400">
    <property type="entry name" value="WD40"/>
    <property type="match status" value="1"/>
</dbReference>
<dbReference type="PROSITE" id="PS50294">
    <property type="entry name" value="WD_REPEATS_REGION"/>
    <property type="match status" value="1"/>
</dbReference>
<organism evidence="3 4">
    <name type="scientific">Actinomadura rugatobispora</name>
    <dbReference type="NCBI Taxonomy" id="1994"/>
    <lineage>
        <taxon>Bacteria</taxon>
        <taxon>Bacillati</taxon>
        <taxon>Actinomycetota</taxon>
        <taxon>Actinomycetes</taxon>
        <taxon>Streptosporangiales</taxon>
        <taxon>Thermomonosporaceae</taxon>
        <taxon>Actinomadura</taxon>
    </lineage>
</organism>
<proteinExistence type="predicted"/>
<feature type="repeat" description="WD" evidence="1">
    <location>
        <begin position="121"/>
        <end position="155"/>
    </location>
</feature>
<keyword evidence="1" id="KW-0853">WD repeat</keyword>